<evidence type="ECO:0000256" key="5">
    <source>
        <dbReference type="ARBA" id="ARBA00023040"/>
    </source>
</evidence>
<evidence type="ECO:0000313" key="13">
    <source>
        <dbReference type="Proteomes" id="UP000887565"/>
    </source>
</evidence>
<keyword evidence="5 10" id="KW-0297">G-protein coupled receptor</keyword>
<dbReference type="Proteomes" id="UP000887565">
    <property type="component" value="Unplaced"/>
</dbReference>
<evidence type="ECO:0000256" key="1">
    <source>
        <dbReference type="ARBA" id="ARBA00004651"/>
    </source>
</evidence>
<evidence type="ECO:0000313" key="14">
    <source>
        <dbReference type="WBParaSite" id="nRc.2.0.1.t42184-RA"/>
    </source>
</evidence>
<proteinExistence type="inferred from homology"/>
<comment type="subcellular location">
    <subcellularLocation>
        <location evidence="1">Cell membrane</location>
        <topology evidence="1">Multi-pass membrane protein</topology>
    </subcellularLocation>
</comment>
<keyword evidence="13" id="KW-1185">Reference proteome</keyword>
<keyword evidence="8 10" id="KW-0675">Receptor</keyword>
<dbReference type="GO" id="GO:0005886">
    <property type="term" value="C:plasma membrane"/>
    <property type="evidence" value="ECO:0007669"/>
    <property type="project" value="UniProtKB-SubCell"/>
</dbReference>
<keyword evidence="7" id="KW-1015">Disulfide bond</keyword>
<evidence type="ECO:0000259" key="12">
    <source>
        <dbReference type="PROSITE" id="PS50262"/>
    </source>
</evidence>
<dbReference type="WBParaSite" id="nRc.2.0.1.t42184-RA">
    <property type="protein sequence ID" value="nRc.2.0.1.t42184-RA"/>
    <property type="gene ID" value="nRc.2.0.1.g42184"/>
</dbReference>
<feature type="transmembrane region" description="Helical" evidence="11">
    <location>
        <begin position="83"/>
        <end position="106"/>
    </location>
</feature>
<comment type="similarity">
    <text evidence="10">Belongs to the G-protein coupled receptor 1 family.</text>
</comment>
<dbReference type="PROSITE" id="PS50262">
    <property type="entry name" value="G_PROTEIN_RECEP_F1_2"/>
    <property type="match status" value="1"/>
</dbReference>
<evidence type="ECO:0000256" key="6">
    <source>
        <dbReference type="ARBA" id="ARBA00023136"/>
    </source>
</evidence>
<dbReference type="AlphaFoldDB" id="A0A915KTE0"/>
<dbReference type="InterPro" id="IPR000276">
    <property type="entry name" value="GPCR_Rhodpsn"/>
</dbReference>
<dbReference type="PRINTS" id="PR00237">
    <property type="entry name" value="GPCRRHODOPSN"/>
</dbReference>
<dbReference type="PANTHER" id="PTHR24248">
    <property type="entry name" value="ADRENERGIC RECEPTOR-RELATED G-PROTEIN COUPLED RECEPTOR"/>
    <property type="match status" value="1"/>
</dbReference>
<dbReference type="PANTHER" id="PTHR24248:SF125">
    <property type="entry name" value="DOPAMINE D2-LIKE RECEPTOR"/>
    <property type="match status" value="1"/>
</dbReference>
<evidence type="ECO:0000256" key="9">
    <source>
        <dbReference type="ARBA" id="ARBA00023224"/>
    </source>
</evidence>
<reference evidence="14" key="1">
    <citation type="submission" date="2022-11" db="UniProtKB">
        <authorList>
            <consortium name="WormBaseParasite"/>
        </authorList>
    </citation>
    <scope>IDENTIFICATION</scope>
</reference>
<evidence type="ECO:0000256" key="11">
    <source>
        <dbReference type="SAM" id="Phobius"/>
    </source>
</evidence>
<dbReference type="InterPro" id="IPR017452">
    <property type="entry name" value="GPCR_Rhodpsn_7TM"/>
</dbReference>
<feature type="domain" description="G-protein coupled receptors family 1 profile" evidence="12">
    <location>
        <begin position="1"/>
        <end position="138"/>
    </location>
</feature>
<dbReference type="GO" id="GO:0004930">
    <property type="term" value="F:G protein-coupled receptor activity"/>
    <property type="evidence" value="ECO:0007669"/>
    <property type="project" value="UniProtKB-KW"/>
</dbReference>
<name>A0A915KTE0_ROMCU</name>
<dbReference type="OMA" id="AYTIMAQ"/>
<dbReference type="Pfam" id="PF00001">
    <property type="entry name" value="7tm_1"/>
    <property type="match status" value="1"/>
</dbReference>
<protein>
    <submittedName>
        <fullName evidence="14">G-protein coupled receptors family 1 profile domain-containing protein</fullName>
    </submittedName>
</protein>
<evidence type="ECO:0000256" key="3">
    <source>
        <dbReference type="ARBA" id="ARBA00022692"/>
    </source>
</evidence>
<evidence type="ECO:0000256" key="2">
    <source>
        <dbReference type="ARBA" id="ARBA00022475"/>
    </source>
</evidence>
<keyword evidence="6 11" id="KW-0472">Membrane</keyword>
<feature type="transmembrane region" description="Helical" evidence="11">
    <location>
        <begin position="41"/>
        <end position="63"/>
    </location>
</feature>
<evidence type="ECO:0000256" key="7">
    <source>
        <dbReference type="ARBA" id="ARBA00023157"/>
    </source>
</evidence>
<evidence type="ECO:0000256" key="10">
    <source>
        <dbReference type="RuleBase" id="RU000688"/>
    </source>
</evidence>
<keyword evidence="3 10" id="KW-0812">Transmembrane</keyword>
<dbReference type="GO" id="GO:0045202">
    <property type="term" value="C:synapse"/>
    <property type="evidence" value="ECO:0007669"/>
    <property type="project" value="GOC"/>
</dbReference>
<organism evidence="13 14">
    <name type="scientific">Romanomermis culicivorax</name>
    <name type="common">Nematode worm</name>
    <dbReference type="NCBI Taxonomy" id="13658"/>
    <lineage>
        <taxon>Eukaryota</taxon>
        <taxon>Metazoa</taxon>
        <taxon>Ecdysozoa</taxon>
        <taxon>Nematoda</taxon>
        <taxon>Enoplea</taxon>
        <taxon>Dorylaimia</taxon>
        <taxon>Mermithida</taxon>
        <taxon>Mermithoidea</taxon>
        <taxon>Mermithidae</taxon>
        <taxon>Romanomermis</taxon>
    </lineage>
</organism>
<keyword evidence="9 10" id="KW-0807">Transducer</keyword>
<keyword evidence="4 11" id="KW-1133">Transmembrane helix</keyword>
<evidence type="ECO:0000256" key="4">
    <source>
        <dbReference type="ARBA" id="ARBA00022989"/>
    </source>
</evidence>
<dbReference type="Gene3D" id="1.20.1070.10">
    <property type="entry name" value="Rhodopsin 7-helix transmembrane proteins"/>
    <property type="match status" value="1"/>
</dbReference>
<keyword evidence="2" id="KW-1003">Cell membrane</keyword>
<dbReference type="GO" id="GO:0001591">
    <property type="term" value="F:dopamine neurotransmitter receptor activity, coupled via Gi/Go"/>
    <property type="evidence" value="ECO:0007669"/>
    <property type="project" value="TreeGrafter"/>
</dbReference>
<dbReference type="SUPFAM" id="SSF81321">
    <property type="entry name" value="Family A G protein-coupled receptor-like"/>
    <property type="match status" value="1"/>
</dbReference>
<accession>A0A915KTE0</accession>
<evidence type="ECO:0000256" key="8">
    <source>
        <dbReference type="ARBA" id="ARBA00023170"/>
    </source>
</evidence>
<dbReference type="PROSITE" id="PS00237">
    <property type="entry name" value="G_PROTEIN_RECEP_F1_1"/>
    <property type="match status" value="1"/>
</dbReference>
<sequence length="181" mass="20002">MYMAMDVCASTASILNLVAISWDRYIAVSRPMLYARKAKKLRSVVGVIISIWIISIFIAVPMITGLNKLEDTEHCEFTNATYIVASSVGSFFLPCVAILILYTVVLKTLQSRQRLRRSQMKKHSSTTTVCSLETKTFVEEGALGTSTVSDEKEVTVYTGMSKSPHHDANGIIMDDTIINLG</sequence>